<gene>
    <name evidence="4" type="ORF">PVAP13_1NG133657</name>
</gene>
<reference evidence="4" key="1">
    <citation type="submission" date="2020-05" db="EMBL/GenBank/DDBJ databases">
        <title>WGS assembly of Panicum virgatum.</title>
        <authorList>
            <person name="Lovell J.T."/>
            <person name="Jenkins J."/>
            <person name="Shu S."/>
            <person name="Juenger T.E."/>
            <person name="Schmutz J."/>
        </authorList>
    </citation>
    <scope>NUCLEOTIDE SEQUENCE</scope>
    <source>
        <strain evidence="4">AP13</strain>
    </source>
</reference>
<evidence type="ECO:0008006" key="6">
    <source>
        <dbReference type="Google" id="ProtNLM"/>
    </source>
</evidence>
<feature type="domain" description="Callose synthase helical" evidence="3">
    <location>
        <begin position="1"/>
        <end position="159"/>
    </location>
</feature>
<sequence>MFCSINDFYELTKTIFRFLIIGETEKGVVAAIFGKIEESIQNSSLLTDFKMDHLPSLFSKFDRLTELLYLNKQEHRYEVTILLQDIVDILIQDMIVDAQSILDVVNSPERLISDDDGAFGYYEPELFASVSSITNIRYPFLDGQLSQQKEQVKRLYLLLNTKEQVAEIPSNLEARRRISFFATSLFMDMPAAPKVRSMLSFSIITPYFMEEVKFSDEELYSNQDESSILSYMQKIYPDEWKNFSERIGPKATNDEIRYWASYRGQTLSRTGNPVYRSHLLYYDLRPWIPHLTPIFMVNFLVRGMMYYKKALRLQAFLDRTSDQESYKGLLATEQGKNKRNIHQSLSAEIEALADMKFSYIISCQKFGEQKIKGDPHAQDIIDLMTRYSALRVAYIEEKEVIENNVPHKVYSSVLIKAENNLDQEIYRIKLPGPPIIGEGKPENQNHAIIFTRGEALQTIDMNQDNYLEEAYKMRNVLQEFVIHPRDQAPTILGLREHIFTGSVSSLAGFMSYQETSFVTIGQRFLADPLRVRFHYGHPDIFDRIFHLTRGGVSKASKTINLSEDVFAGYNSILRHGNITYNEYIQVGKGRDVGLNQISKFEAKVANGNSEQTISRDIHRLGRRFDFFRMLSCYFTTVGFYFNSLISVVGVYVFLYGQLYLVLSGLQRALLHDAQTQNIKSLETALASQSFLQLGLLTGLPMVMELGLEKGFRTALSDFILMQLQLASVFFTFSLGTKAHYYGRTILHGGAKYRPTGRKFVVFHASFTENYQLYSRSHFVKGFELVFLLIVYHIFRRSYVSSVVHVMITYSTWFMAVTWLFTPFLFNPAGFAWQKIVEDWADWNRWMRNQGGIGVQPEKSWESWWNAENAHIRHSVLSSRILEVLLSLRFFIYQYGLVYHLNISQDNKNFLVYLLSWVVIIAIIGLVKLVNCASRRLSTNHQLIFRVIKLLIFLTVVTSLILLYCLCQLSILDLIICCLAFIPTGWGLLLIVQVLRPKIEYYAIWEPIQVIAHAYDYGMGSLLFSPIAVLAWMPVISAIQTRVLFNRAFSRQLQIQPFIVGKTKRR</sequence>
<protein>
    <recommendedName>
        <fullName evidence="6">Callose synthase 8</fullName>
    </recommendedName>
</protein>
<feature type="transmembrane region" description="Helical" evidence="1">
    <location>
        <begin position="909"/>
        <end position="930"/>
    </location>
</feature>
<feature type="transmembrane region" description="Helical" evidence="1">
    <location>
        <begin position="969"/>
        <end position="991"/>
    </location>
</feature>
<feature type="transmembrane region" description="Helical" evidence="1">
    <location>
        <begin position="639"/>
        <end position="662"/>
    </location>
</feature>
<dbReference type="GO" id="GO:0006075">
    <property type="term" value="P:(1-&gt;3)-beta-D-glucan biosynthetic process"/>
    <property type="evidence" value="ECO:0007669"/>
    <property type="project" value="InterPro"/>
</dbReference>
<comment type="caution">
    <text evidence="4">The sequence shown here is derived from an EMBL/GenBank/DDBJ whole genome shotgun (WGS) entry which is preliminary data.</text>
</comment>
<evidence type="ECO:0000313" key="4">
    <source>
        <dbReference type="EMBL" id="KAG2649838.1"/>
    </source>
</evidence>
<keyword evidence="5" id="KW-1185">Reference proteome</keyword>
<dbReference type="Pfam" id="PF25968">
    <property type="entry name" value="CALS1"/>
    <property type="match status" value="1"/>
</dbReference>
<dbReference type="GO" id="GO:0000148">
    <property type="term" value="C:1,3-beta-D-glucan synthase complex"/>
    <property type="evidence" value="ECO:0007669"/>
    <property type="project" value="InterPro"/>
</dbReference>
<dbReference type="PANTHER" id="PTHR12741">
    <property type="entry name" value="LYST-INTERACTING PROTEIN LIP5 DOPAMINE RESPONSIVE PROTEIN DRG-1"/>
    <property type="match status" value="1"/>
</dbReference>
<dbReference type="AlphaFoldDB" id="A0A8T0WS94"/>
<organism evidence="4 5">
    <name type="scientific">Panicum virgatum</name>
    <name type="common">Blackwell switchgrass</name>
    <dbReference type="NCBI Taxonomy" id="38727"/>
    <lineage>
        <taxon>Eukaryota</taxon>
        <taxon>Viridiplantae</taxon>
        <taxon>Streptophyta</taxon>
        <taxon>Embryophyta</taxon>
        <taxon>Tracheophyta</taxon>
        <taxon>Spermatophyta</taxon>
        <taxon>Magnoliopsida</taxon>
        <taxon>Liliopsida</taxon>
        <taxon>Poales</taxon>
        <taxon>Poaceae</taxon>
        <taxon>PACMAD clade</taxon>
        <taxon>Panicoideae</taxon>
        <taxon>Panicodae</taxon>
        <taxon>Paniceae</taxon>
        <taxon>Panicinae</taxon>
        <taxon>Panicum</taxon>
        <taxon>Panicum sect. Hiantes</taxon>
    </lineage>
</organism>
<dbReference type="GO" id="GO:0005886">
    <property type="term" value="C:plasma membrane"/>
    <property type="evidence" value="ECO:0007669"/>
    <property type="project" value="TreeGrafter"/>
</dbReference>
<keyword evidence="1" id="KW-1133">Transmembrane helix</keyword>
<feature type="domain" description="Glycosyl transferase 48" evidence="2">
    <location>
        <begin position="301"/>
        <end position="969"/>
    </location>
</feature>
<dbReference type="PANTHER" id="PTHR12741:SF22">
    <property type="entry name" value="CALLOSE SYNTHASE 8-RELATED"/>
    <property type="match status" value="1"/>
</dbReference>
<feature type="transmembrane region" description="Helical" evidence="1">
    <location>
        <begin position="880"/>
        <end position="897"/>
    </location>
</feature>
<dbReference type="GO" id="GO:0003843">
    <property type="term" value="F:1,3-beta-D-glucan synthase activity"/>
    <property type="evidence" value="ECO:0007669"/>
    <property type="project" value="InterPro"/>
</dbReference>
<feature type="transmembrane region" description="Helical" evidence="1">
    <location>
        <begin position="1022"/>
        <end position="1044"/>
    </location>
</feature>
<feature type="domain" description="Glycosyl transferase 48" evidence="2">
    <location>
        <begin position="168"/>
        <end position="248"/>
    </location>
</feature>
<proteinExistence type="predicted"/>
<dbReference type="Pfam" id="PF02364">
    <property type="entry name" value="Glucan_synthase"/>
    <property type="match status" value="2"/>
</dbReference>
<evidence type="ECO:0000259" key="2">
    <source>
        <dbReference type="Pfam" id="PF02364"/>
    </source>
</evidence>
<name>A0A8T0WS94_PANVG</name>
<keyword evidence="1" id="KW-0472">Membrane</keyword>
<evidence type="ECO:0000259" key="3">
    <source>
        <dbReference type="Pfam" id="PF25968"/>
    </source>
</evidence>
<dbReference type="Proteomes" id="UP000823388">
    <property type="component" value="Chromosome 1N"/>
</dbReference>
<keyword evidence="1" id="KW-0812">Transmembrane</keyword>
<dbReference type="InterPro" id="IPR058851">
    <property type="entry name" value="CALS1_helical"/>
</dbReference>
<feature type="transmembrane region" description="Helical" evidence="1">
    <location>
        <begin position="942"/>
        <end position="963"/>
    </location>
</feature>
<dbReference type="InterPro" id="IPR003440">
    <property type="entry name" value="Glyco_trans_48_dom"/>
</dbReference>
<dbReference type="EMBL" id="CM029038">
    <property type="protein sequence ID" value="KAG2649838.1"/>
    <property type="molecule type" value="Genomic_DNA"/>
</dbReference>
<evidence type="ECO:0000256" key="1">
    <source>
        <dbReference type="SAM" id="Phobius"/>
    </source>
</evidence>
<accession>A0A8T0WS94</accession>
<feature type="transmembrane region" description="Helical" evidence="1">
    <location>
        <begin position="806"/>
        <end position="825"/>
    </location>
</feature>
<evidence type="ECO:0000313" key="5">
    <source>
        <dbReference type="Proteomes" id="UP000823388"/>
    </source>
</evidence>